<accession>A0A951QQN7</accession>
<dbReference type="PANTHER" id="PTHR35401:SF1">
    <property type="entry name" value="CYTOPLASMIC PROTEIN"/>
    <property type="match status" value="1"/>
</dbReference>
<dbReference type="GO" id="GO:0006355">
    <property type="term" value="P:regulation of DNA-templated transcription"/>
    <property type="evidence" value="ECO:0007669"/>
    <property type="project" value="InterPro"/>
</dbReference>
<dbReference type="EMBL" id="JAHHGZ010000020">
    <property type="protein sequence ID" value="MBW4669397.1"/>
    <property type="molecule type" value="Genomic_DNA"/>
</dbReference>
<evidence type="ECO:0000313" key="8">
    <source>
        <dbReference type="Proteomes" id="UP000729701"/>
    </source>
</evidence>
<keyword evidence="2" id="KW-1277">Toxin-antitoxin system</keyword>
<dbReference type="Pfam" id="PF08681">
    <property type="entry name" value="TacA1"/>
    <property type="match status" value="1"/>
</dbReference>
<organism evidence="7 8">
    <name type="scientific">Cyanomargarita calcarea GSE-NOS-MK-12-04C</name>
    <dbReference type="NCBI Taxonomy" id="2839659"/>
    <lineage>
        <taxon>Bacteria</taxon>
        <taxon>Bacillati</taxon>
        <taxon>Cyanobacteriota</taxon>
        <taxon>Cyanophyceae</taxon>
        <taxon>Nostocales</taxon>
        <taxon>Cyanomargaritaceae</taxon>
        <taxon>Cyanomargarita</taxon>
    </lineage>
</organism>
<dbReference type="InterPro" id="IPR010985">
    <property type="entry name" value="Ribbon_hlx_hlx"/>
</dbReference>
<dbReference type="AlphaFoldDB" id="A0A951QQN7"/>
<keyword evidence="1" id="KW-0678">Repressor</keyword>
<evidence type="ECO:0000256" key="5">
    <source>
        <dbReference type="ARBA" id="ARBA00023163"/>
    </source>
</evidence>
<evidence type="ECO:0000256" key="6">
    <source>
        <dbReference type="ARBA" id="ARBA00049988"/>
    </source>
</evidence>
<evidence type="ECO:0000256" key="2">
    <source>
        <dbReference type="ARBA" id="ARBA00022649"/>
    </source>
</evidence>
<name>A0A951QQN7_9CYAN</name>
<evidence type="ECO:0000256" key="4">
    <source>
        <dbReference type="ARBA" id="ARBA00023125"/>
    </source>
</evidence>
<dbReference type="InterPro" id="IPR014795">
    <property type="entry name" value="TacA_1-like"/>
</dbReference>
<evidence type="ECO:0000313" key="7">
    <source>
        <dbReference type="EMBL" id="MBW4669397.1"/>
    </source>
</evidence>
<dbReference type="PANTHER" id="PTHR35401">
    <property type="entry name" value="COPG FAMILY HELIX-TURN-HELIX PROTEIN-RELATED-RELATED"/>
    <property type="match status" value="1"/>
</dbReference>
<proteinExistence type="inferred from homology"/>
<evidence type="ECO:0000256" key="1">
    <source>
        <dbReference type="ARBA" id="ARBA00022491"/>
    </source>
</evidence>
<dbReference type="Proteomes" id="UP000729701">
    <property type="component" value="Unassembled WGS sequence"/>
</dbReference>
<gene>
    <name evidence="7" type="ORF">KME60_18745</name>
</gene>
<keyword evidence="5" id="KW-0804">Transcription</keyword>
<evidence type="ECO:0000256" key="3">
    <source>
        <dbReference type="ARBA" id="ARBA00023015"/>
    </source>
</evidence>
<protein>
    <submittedName>
        <fullName evidence="7">DUF1778 domain-containing protein</fullName>
    </submittedName>
</protein>
<keyword evidence="3" id="KW-0805">Transcription regulation</keyword>
<reference evidence="7" key="1">
    <citation type="submission" date="2021-05" db="EMBL/GenBank/DDBJ databases">
        <authorList>
            <person name="Pietrasiak N."/>
            <person name="Ward R."/>
            <person name="Stajich J.E."/>
            <person name="Kurbessoian T."/>
        </authorList>
    </citation>
    <scope>NUCLEOTIDE SEQUENCE</scope>
    <source>
        <strain evidence="7">GSE-NOS-MK-12-04C</strain>
    </source>
</reference>
<dbReference type="GO" id="GO:0003677">
    <property type="term" value="F:DNA binding"/>
    <property type="evidence" value="ECO:0007669"/>
    <property type="project" value="UniProtKB-KW"/>
</dbReference>
<comment type="caution">
    <text evidence="7">The sequence shown here is derived from an EMBL/GenBank/DDBJ whole genome shotgun (WGS) entry which is preliminary data.</text>
</comment>
<dbReference type="Gene3D" id="1.20.5.780">
    <property type="entry name" value="Single helix bin"/>
    <property type="match status" value="1"/>
</dbReference>
<dbReference type="SUPFAM" id="SSF47598">
    <property type="entry name" value="Ribbon-helix-helix"/>
    <property type="match status" value="1"/>
</dbReference>
<keyword evidence="4" id="KW-0238">DNA-binding</keyword>
<comment type="similarity">
    <text evidence="6">Belongs to the TacA antitoxin family.</text>
</comment>
<reference evidence="7" key="2">
    <citation type="journal article" date="2022" name="Microbiol. Resour. Announc.">
        <title>Metagenome Sequencing to Explore Phylogenomics of Terrestrial Cyanobacteria.</title>
        <authorList>
            <person name="Ward R.D."/>
            <person name="Stajich J.E."/>
            <person name="Johansen J.R."/>
            <person name="Huntemann M."/>
            <person name="Clum A."/>
            <person name="Foster B."/>
            <person name="Foster B."/>
            <person name="Roux S."/>
            <person name="Palaniappan K."/>
            <person name="Varghese N."/>
            <person name="Mukherjee S."/>
            <person name="Reddy T.B.K."/>
            <person name="Daum C."/>
            <person name="Copeland A."/>
            <person name="Chen I.A."/>
            <person name="Ivanova N.N."/>
            <person name="Kyrpides N.C."/>
            <person name="Shapiro N."/>
            <person name="Eloe-Fadrosh E.A."/>
            <person name="Pietrasiak N."/>
        </authorList>
    </citation>
    <scope>NUCLEOTIDE SEQUENCE</scope>
    <source>
        <strain evidence="7">GSE-NOS-MK-12-04C</strain>
    </source>
</reference>
<sequence length="98" mass="11369">MQPHTEASNHQNRDVTINIRAHQRQRDLIDRAAEALGKNRSDFMLESVCREAEAVLLDRRLFMLDDDKFQQFIELLDAPPSTNANLHTLLTTKAPWEQ</sequence>